<dbReference type="EMBL" id="FRAC01000006">
    <property type="protein sequence ID" value="SHJ58302.1"/>
    <property type="molecule type" value="Genomic_DNA"/>
</dbReference>
<gene>
    <name evidence="1" type="ORF">SAMN02745136_00452</name>
</gene>
<dbReference type="RefSeq" id="WP_073272494.1">
    <property type="nucleotide sequence ID" value="NZ_FRAC01000006.1"/>
</dbReference>
<dbReference type="Proteomes" id="UP000184386">
    <property type="component" value="Unassembled WGS sequence"/>
</dbReference>
<sequence>MRYDIRTEKPTIYRDGTEANFIYDLFDIVELDNGRVGIVTGFHPQIDNGYFLEVYRVYGDKIDLGLADWYYTVDCNINKNASIIQKLDQNTARTLFLEKLIEALEEEQEMIRKSWNNNFYEIFKADNEKDIAFIKSHM</sequence>
<evidence type="ECO:0000313" key="1">
    <source>
        <dbReference type="EMBL" id="SHJ58302.1"/>
    </source>
</evidence>
<dbReference type="AlphaFoldDB" id="A0A1M6KHE9"/>
<proteinExistence type="predicted"/>
<evidence type="ECO:0000313" key="2">
    <source>
        <dbReference type="Proteomes" id="UP000184386"/>
    </source>
</evidence>
<accession>A0A1M6KHE9</accession>
<name>A0A1M6KHE9_9FIRM</name>
<protein>
    <submittedName>
        <fullName evidence="1">Uncharacterized protein</fullName>
    </submittedName>
</protein>
<keyword evidence="2" id="KW-1185">Reference proteome</keyword>
<organism evidence="1 2">
    <name type="scientific">Anaerocolumna jejuensis DSM 15929</name>
    <dbReference type="NCBI Taxonomy" id="1121322"/>
    <lineage>
        <taxon>Bacteria</taxon>
        <taxon>Bacillati</taxon>
        <taxon>Bacillota</taxon>
        <taxon>Clostridia</taxon>
        <taxon>Lachnospirales</taxon>
        <taxon>Lachnospiraceae</taxon>
        <taxon>Anaerocolumna</taxon>
    </lineage>
</organism>
<reference evidence="1 2" key="1">
    <citation type="submission" date="2016-11" db="EMBL/GenBank/DDBJ databases">
        <authorList>
            <person name="Jaros S."/>
            <person name="Januszkiewicz K."/>
            <person name="Wedrychowicz H."/>
        </authorList>
    </citation>
    <scope>NUCLEOTIDE SEQUENCE [LARGE SCALE GENOMIC DNA]</scope>
    <source>
        <strain evidence="1 2">DSM 15929</strain>
    </source>
</reference>